<dbReference type="NCBIfam" id="TIGR01600">
    <property type="entry name" value="phage_tail_L"/>
    <property type="match status" value="1"/>
</dbReference>
<dbReference type="AlphaFoldDB" id="A0AA48GYD3"/>
<sequence>MTARADVQTLNPGAIWEGYVVDASLLGGSVYYLTSALNPLGASVVWQGNTYQPIPIEGDGWEASTNGALPHPTLTVANLDGFISGIVDSFQDLVGAVVTRKRCLIKYLDAANGIPGATPDPTGGFDDEVWVVEQKKAETLESIVFDLVAASDAQGLMLPSRQILTTCTAVYKNTDGSGLCPYTGALATCSHEIPAEGGGCRAHFPTGPLPFGGFPGAIQVMES</sequence>
<gene>
    <name evidence="1" type="ORF">METESE_12650</name>
</gene>
<dbReference type="GO" id="GO:0046718">
    <property type="term" value="P:symbiont entry into host cell"/>
    <property type="evidence" value="ECO:0007669"/>
    <property type="project" value="InterPro"/>
</dbReference>
<proteinExistence type="predicted"/>
<dbReference type="GO" id="GO:0030430">
    <property type="term" value="C:host cell cytoplasm"/>
    <property type="evidence" value="ECO:0007669"/>
    <property type="project" value="InterPro"/>
</dbReference>
<dbReference type="Pfam" id="PF05100">
    <property type="entry name" value="Phage_tail_L"/>
    <property type="match status" value="1"/>
</dbReference>
<reference evidence="1" key="1">
    <citation type="journal article" date="2023" name="Int. J. Syst. Evol. Microbiol.">
        <title>Mesoterricola silvestris gen. nov., sp. nov., Mesoterricola sediminis sp. nov., Geothrix oryzae sp. nov., Geothrix edaphica sp. nov., Geothrix rubra sp. nov., and Geothrix limicola sp. nov., six novel members of Acidobacteriota isolated from soils.</title>
        <authorList>
            <person name="Itoh H."/>
            <person name="Sugisawa Y."/>
            <person name="Mise K."/>
            <person name="Xu Z."/>
            <person name="Kuniyasu M."/>
            <person name="Ushijima N."/>
            <person name="Kawano K."/>
            <person name="Kobayashi E."/>
            <person name="Shiratori Y."/>
            <person name="Masuda Y."/>
            <person name="Senoo K."/>
        </authorList>
    </citation>
    <scope>NUCLEOTIDE SEQUENCE</scope>
    <source>
        <strain evidence="1">W786</strain>
    </source>
</reference>
<accession>A0AA48GYD3</accession>
<evidence type="ECO:0000313" key="2">
    <source>
        <dbReference type="Proteomes" id="UP001228113"/>
    </source>
</evidence>
<organism evidence="1 2">
    <name type="scientific">Mesoterricola sediminis</name>
    <dbReference type="NCBI Taxonomy" id="2927980"/>
    <lineage>
        <taxon>Bacteria</taxon>
        <taxon>Pseudomonadati</taxon>
        <taxon>Acidobacteriota</taxon>
        <taxon>Holophagae</taxon>
        <taxon>Holophagales</taxon>
        <taxon>Holophagaceae</taxon>
        <taxon>Mesoterricola</taxon>
    </lineage>
</organism>
<protein>
    <submittedName>
        <fullName evidence="1">Phage minor tail protein L</fullName>
    </submittedName>
</protein>
<dbReference type="EMBL" id="AP027081">
    <property type="protein sequence ID" value="BDU76307.1"/>
    <property type="molecule type" value="Genomic_DNA"/>
</dbReference>
<dbReference type="GO" id="GO:0051536">
    <property type="term" value="F:iron-sulfur cluster binding"/>
    <property type="evidence" value="ECO:0007669"/>
    <property type="project" value="InterPro"/>
</dbReference>
<evidence type="ECO:0000313" key="1">
    <source>
        <dbReference type="EMBL" id="BDU76307.1"/>
    </source>
</evidence>
<dbReference type="KEGG" id="msea:METESE_12650"/>
<dbReference type="InterPro" id="IPR006487">
    <property type="entry name" value="Phage_lambda_L"/>
</dbReference>
<name>A0AA48GYD3_9BACT</name>
<dbReference type="RefSeq" id="WP_316411341.1">
    <property type="nucleotide sequence ID" value="NZ_AP027081.1"/>
</dbReference>
<keyword evidence="2" id="KW-1185">Reference proteome</keyword>
<dbReference type="Proteomes" id="UP001228113">
    <property type="component" value="Chromosome"/>
</dbReference>